<sequence length="79" mass="9002">MKEFVTIAVFTYPHEIAILKHLLIESGINFFFENETMTAIVPMYSFALGGIKLKVHPNDIETVKTILKDFSSNTNLRIV</sequence>
<dbReference type="EMBL" id="CP031188">
    <property type="protein sequence ID" value="AXG73672.1"/>
    <property type="molecule type" value="Genomic_DNA"/>
</dbReference>
<reference evidence="1 2" key="1">
    <citation type="submission" date="2018-07" db="EMBL/GenBank/DDBJ databases">
        <title>Complete genome sequence of Flavobacterium arcticum type strain SM1502T.</title>
        <authorList>
            <person name="Li Y."/>
            <person name="Li D.-D."/>
        </authorList>
    </citation>
    <scope>NUCLEOTIDE SEQUENCE [LARGE SCALE GENOMIC DNA]</scope>
    <source>
        <strain evidence="1 2">SM1502</strain>
    </source>
</reference>
<organism evidence="1 2">
    <name type="scientific">Flavobacterium arcticum</name>
    <dbReference type="NCBI Taxonomy" id="1784713"/>
    <lineage>
        <taxon>Bacteria</taxon>
        <taxon>Pseudomonadati</taxon>
        <taxon>Bacteroidota</taxon>
        <taxon>Flavobacteriia</taxon>
        <taxon>Flavobacteriales</taxon>
        <taxon>Flavobacteriaceae</taxon>
        <taxon>Flavobacterium</taxon>
    </lineage>
</organism>
<dbReference type="SUPFAM" id="SSF54913">
    <property type="entry name" value="GlnB-like"/>
    <property type="match status" value="1"/>
</dbReference>
<dbReference type="RefSeq" id="WP_114677432.1">
    <property type="nucleotide sequence ID" value="NZ_CP031188.1"/>
</dbReference>
<dbReference type="KEGG" id="fat:DVK85_05265"/>
<keyword evidence="2" id="KW-1185">Reference proteome</keyword>
<accession>A0A345HAR2</accession>
<gene>
    <name evidence="1" type="ORF">DVK85_05265</name>
</gene>
<proteinExistence type="predicted"/>
<name>A0A345HAR2_9FLAO</name>
<dbReference type="Proteomes" id="UP000253951">
    <property type="component" value="Chromosome"/>
</dbReference>
<dbReference type="OrthoDB" id="8480302at2"/>
<evidence type="ECO:0000313" key="2">
    <source>
        <dbReference type="Proteomes" id="UP000253951"/>
    </source>
</evidence>
<dbReference type="AlphaFoldDB" id="A0A345HAR2"/>
<evidence type="ECO:0000313" key="1">
    <source>
        <dbReference type="EMBL" id="AXG73672.1"/>
    </source>
</evidence>
<dbReference type="InterPro" id="IPR011322">
    <property type="entry name" value="N-reg_PII-like_a/b"/>
</dbReference>
<dbReference type="Gene3D" id="3.30.70.790">
    <property type="entry name" value="UreE, C-terminal domain"/>
    <property type="match status" value="1"/>
</dbReference>
<protein>
    <submittedName>
        <fullName evidence="1">DUF2007 domain-containing protein</fullName>
    </submittedName>
</protein>